<evidence type="ECO:0000313" key="2">
    <source>
        <dbReference type="Proteomes" id="UP000286678"/>
    </source>
</evidence>
<evidence type="ECO:0000313" key="1">
    <source>
        <dbReference type="EMBL" id="RUO46611.1"/>
    </source>
</evidence>
<dbReference type="RefSeq" id="WP_126834431.1">
    <property type="nucleotide sequence ID" value="NZ_PIPT01000008.1"/>
</dbReference>
<keyword evidence="2" id="KW-1185">Reference proteome</keyword>
<dbReference type="AlphaFoldDB" id="A0A432XCZ4"/>
<protein>
    <submittedName>
        <fullName evidence="1">Uncharacterized protein</fullName>
    </submittedName>
</protein>
<gene>
    <name evidence="1" type="ORF">CWE21_10670</name>
</gene>
<accession>A0A432XCZ4</accession>
<sequence>MRKQKLSFSDSKRLVEHAMNHVLQRELAEILGVAASRLSEAKKGQYALKPEHREKVEQLFGPLQTVKGQWLVGELLSAKESLEQRVAGTVEAFHTLQRVVEFNQRLGSSLGKVISFVDTSDLEDDDELSISFLESLPAEKAIEKFNELIYSPVVRAFFQAYGEQLTDERAFTKGHKKLSEEIASLPGARDQGRHTFKEYLLANYGLILGASSDSKIIEKCRLIHEGVTLTEAYQATLEQLAMPLPGKLVFTKPHGRYYFGSSMEREYIVAAQHILKANIARELVKGQCEINLDIYLGEDATHYIIIEVAAKSGLNKKLIKGNVPYRELISQLDAIADELAISRSVLVDNKFKERLAEHGGYIPTATVLE</sequence>
<reference evidence="2" key="1">
    <citation type="journal article" date="2018" name="Front. Microbiol.">
        <title>Genome-Based Analysis Reveals the Taxonomy and Diversity of the Family Idiomarinaceae.</title>
        <authorList>
            <person name="Liu Y."/>
            <person name="Lai Q."/>
            <person name="Shao Z."/>
        </authorList>
    </citation>
    <scope>NUCLEOTIDE SEQUENCE [LARGE SCALE GENOMIC DNA]</scope>
    <source>
        <strain evidence="2">SW15</strain>
    </source>
</reference>
<dbReference type="EMBL" id="PIPT01000008">
    <property type="protein sequence ID" value="RUO46611.1"/>
    <property type="molecule type" value="Genomic_DNA"/>
</dbReference>
<proteinExistence type="predicted"/>
<dbReference type="Proteomes" id="UP000286678">
    <property type="component" value="Unassembled WGS sequence"/>
</dbReference>
<name>A0A432XCZ4_9GAMM</name>
<comment type="caution">
    <text evidence="1">The sequence shown here is derived from an EMBL/GenBank/DDBJ whole genome shotgun (WGS) entry which is preliminary data.</text>
</comment>
<organism evidence="1 2">
    <name type="scientific">Pseudidiomarina aquimaris</name>
    <dbReference type="NCBI Taxonomy" id="641841"/>
    <lineage>
        <taxon>Bacteria</taxon>
        <taxon>Pseudomonadati</taxon>
        <taxon>Pseudomonadota</taxon>
        <taxon>Gammaproteobacteria</taxon>
        <taxon>Alteromonadales</taxon>
        <taxon>Idiomarinaceae</taxon>
        <taxon>Pseudidiomarina</taxon>
    </lineage>
</organism>